<dbReference type="RefSeq" id="WP_331457304.1">
    <property type="nucleotide sequence ID" value="NZ_WMHD01000079.1"/>
</dbReference>
<dbReference type="InterPro" id="IPR051805">
    <property type="entry name" value="Dehydratase_Activator_Redct"/>
</dbReference>
<gene>
    <name evidence="2" type="ORF">EZ027_16820</name>
</gene>
<dbReference type="Pfam" id="PF01869">
    <property type="entry name" value="BcrAD_BadFG"/>
    <property type="match status" value="1"/>
</dbReference>
<evidence type="ECO:0000259" key="1">
    <source>
        <dbReference type="Pfam" id="PF01869"/>
    </source>
</evidence>
<dbReference type="SUPFAM" id="SSF53067">
    <property type="entry name" value="Actin-like ATPase domain"/>
    <property type="match status" value="2"/>
</dbReference>
<feature type="non-terminal residue" evidence="2">
    <location>
        <position position="276"/>
    </location>
</feature>
<sequence>MNGSCAGGTGAFIDQMAVLLKTDANGVNELAKNYQTIYPIASRCGVFAKTDVQPLINEGAAKEDIAASIFQAVVNQTIAGLAAGRKIKGKVAFLGGPLFFMSELRKRFVETLAIQPEDVIFPEQPQLFVAMGAALYSEDAAECTLEELIQRLVNSQATDLQPSDTLPPLFNSAEDLADFRERHAQAQATEKPLSQHTGVTFLGIDAGSTTTKVTLIDEDGHLLFSFYGNNQGQPLETTMTVLKSLYQQLPEEVFIGKAAVTGYGEQLIKNALKVDI</sequence>
<dbReference type="EMBL" id="WMHD01000079">
    <property type="protein sequence ID" value="MUN75798.1"/>
    <property type="molecule type" value="Genomic_DNA"/>
</dbReference>
<organism evidence="2">
    <name type="scientific">Enterococcus casseliflavus</name>
    <name type="common">Enterococcus flavescens</name>
    <dbReference type="NCBI Taxonomy" id="37734"/>
    <lineage>
        <taxon>Bacteria</taxon>
        <taxon>Bacillati</taxon>
        <taxon>Bacillota</taxon>
        <taxon>Bacilli</taxon>
        <taxon>Lactobacillales</taxon>
        <taxon>Enterococcaceae</taxon>
        <taxon>Enterococcus</taxon>
    </lineage>
</organism>
<evidence type="ECO:0000313" key="2">
    <source>
        <dbReference type="EMBL" id="MUN75798.1"/>
    </source>
</evidence>
<name>A0A6G2FMV4_ENTCA</name>
<accession>A0A6G2FMV4</accession>
<dbReference type="InterPro" id="IPR002731">
    <property type="entry name" value="ATPase_BadF"/>
</dbReference>
<dbReference type="InterPro" id="IPR043129">
    <property type="entry name" value="ATPase_NBD"/>
</dbReference>
<feature type="non-terminal residue" evidence="2">
    <location>
        <position position="1"/>
    </location>
</feature>
<feature type="domain" description="ATPase BadF/BadG/BcrA/BcrD type" evidence="1">
    <location>
        <begin position="1"/>
        <end position="136"/>
    </location>
</feature>
<proteinExistence type="predicted"/>
<reference evidence="2" key="1">
    <citation type="submission" date="2019-11" db="EMBL/GenBank/DDBJ databases">
        <title>Comparative Genomics of Multidrug-Resistant Enterococcus spp. isolated from Wastewater Treatment Plants.</title>
        <authorList>
            <person name="Sanderson H.A."/>
            <person name="Ortega-Polo R."/>
            <person name="Zaheer R."/>
            <person name="Goji N."/>
            <person name="Amoako K."/>
            <person name="Brown R.S."/>
            <person name="Majury A."/>
            <person name="Liss S.N."/>
            <person name="Mcallister T.A."/>
        </authorList>
    </citation>
    <scope>NUCLEOTIDE SEQUENCE</scope>
    <source>
        <strain evidence="2">B79</strain>
    </source>
</reference>
<dbReference type="PANTHER" id="PTHR32329">
    <property type="entry name" value="BIFUNCTIONAL PROTEIN [INCLUDES 2-HYDROXYACYL-COA DEHYDRATASE (N-TER) AND ITS ACTIVATOR DOMAIN (C_TERM)-RELATED"/>
    <property type="match status" value="1"/>
</dbReference>
<protein>
    <submittedName>
        <fullName evidence="2">2-hydroxyglutaryl-CoA dehydratase</fullName>
    </submittedName>
</protein>
<dbReference type="PANTHER" id="PTHR32329:SF4">
    <property type="entry name" value="ACTIVATOR OF 2-HYDROXYACYL-COA DEHYDRATASE"/>
    <property type="match status" value="1"/>
</dbReference>
<comment type="caution">
    <text evidence="2">The sequence shown here is derived from an EMBL/GenBank/DDBJ whole genome shotgun (WGS) entry which is preliminary data.</text>
</comment>
<dbReference type="AlphaFoldDB" id="A0A6G2FMV4"/>
<dbReference type="Gene3D" id="3.30.420.40">
    <property type="match status" value="2"/>
</dbReference>